<evidence type="ECO:0000313" key="3">
    <source>
        <dbReference type="Proteomes" id="UP001052739"/>
    </source>
</evidence>
<keyword evidence="3" id="KW-1185">Reference proteome</keyword>
<dbReference type="EMBL" id="BNDW01000004">
    <property type="protein sequence ID" value="GHI19910.1"/>
    <property type="molecule type" value="Genomic_DNA"/>
</dbReference>
<sequence>MLERAILDTALDQLSGVGWNGPTVEGVVHGVRDVRNSRPGLALCAALHECDEGAAVCLRTLIEAGVVGPLKELRNSSSDASWSAGSRAERCVPRPSTVLSSMSSRR</sequence>
<feature type="compositionally biased region" description="Polar residues" evidence="1">
    <location>
        <begin position="97"/>
        <end position="106"/>
    </location>
</feature>
<comment type="caution">
    <text evidence="2">The sequence shown here is derived from an EMBL/GenBank/DDBJ whole genome shotgun (WGS) entry which is preliminary data.</text>
</comment>
<organism evidence="2 3">
    <name type="scientific">Streptomyces hydrogenans</name>
    <dbReference type="NCBI Taxonomy" id="1873719"/>
    <lineage>
        <taxon>Bacteria</taxon>
        <taxon>Bacillati</taxon>
        <taxon>Actinomycetota</taxon>
        <taxon>Actinomycetes</taxon>
        <taxon>Kitasatosporales</taxon>
        <taxon>Streptomycetaceae</taxon>
        <taxon>Streptomyces</taxon>
    </lineage>
</organism>
<evidence type="ECO:0000313" key="2">
    <source>
        <dbReference type="EMBL" id="GHI19910.1"/>
    </source>
</evidence>
<gene>
    <name evidence="2" type="ORF">Shyd_12810</name>
</gene>
<evidence type="ECO:0000256" key="1">
    <source>
        <dbReference type="SAM" id="MobiDB-lite"/>
    </source>
</evidence>
<accession>A0ABQ3P4H7</accession>
<feature type="region of interest" description="Disordered" evidence="1">
    <location>
        <begin position="74"/>
        <end position="106"/>
    </location>
</feature>
<reference evidence="2" key="1">
    <citation type="submission" date="2024-05" db="EMBL/GenBank/DDBJ databases">
        <title>Whole genome shotgun sequence of Streptomyces hydrogenans NBRC 13475.</title>
        <authorList>
            <person name="Komaki H."/>
            <person name="Tamura T."/>
        </authorList>
    </citation>
    <scope>NUCLEOTIDE SEQUENCE</scope>
    <source>
        <strain evidence="2">NBRC 13475</strain>
    </source>
</reference>
<proteinExistence type="predicted"/>
<feature type="compositionally biased region" description="Low complexity" evidence="1">
    <location>
        <begin position="76"/>
        <end position="86"/>
    </location>
</feature>
<dbReference type="Proteomes" id="UP001052739">
    <property type="component" value="Unassembled WGS sequence"/>
</dbReference>
<dbReference type="RefSeq" id="WP_372470200.1">
    <property type="nucleotide sequence ID" value="NZ_BNBS01000008.1"/>
</dbReference>
<protein>
    <submittedName>
        <fullName evidence="2">Uncharacterized protein</fullName>
    </submittedName>
</protein>
<name>A0ABQ3P4H7_9ACTN</name>